<feature type="transmembrane region" description="Helical" evidence="10">
    <location>
        <begin position="389"/>
        <end position="408"/>
    </location>
</feature>
<dbReference type="GO" id="GO:0042910">
    <property type="term" value="F:xenobiotic transmembrane transporter activity"/>
    <property type="evidence" value="ECO:0007669"/>
    <property type="project" value="InterPro"/>
</dbReference>
<keyword evidence="12" id="KW-1185">Reference proteome</keyword>
<evidence type="ECO:0000256" key="10">
    <source>
        <dbReference type="SAM" id="Phobius"/>
    </source>
</evidence>
<dbReference type="GO" id="GO:0046677">
    <property type="term" value="P:response to antibiotic"/>
    <property type="evidence" value="ECO:0007669"/>
    <property type="project" value="UniProtKB-KW"/>
</dbReference>
<name>B8FFI6_DESAL</name>
<dbReference type="InterPro" id="IPR048279">
    <property type="entry name" value="MdtK-like"/>
</dbReference>
<dbReference type="NCBIfam" id="TIGR00797">
    <property type="entry name" value="matE"/>
    <property type="match status" value="1"/>
</dbReference>
<dbReference type="PANTHER" id="PTHR43823:SF3">
    <property type="entry name" value="MULTIDRUG EXPORT PROTEIN MEPA"/>
    <property type="match status" value="1"/>
</dbReference>
<keyword evidence="5" id="KW-1003">Cell membrane</keyword>
<evidence type="ECO:0000256" key="3">
    <source>
        <dbReference type="ARBA" id="ARBA00022106"/>
    </source>
</evidence>
<dbReference type="Pfam" id="PF01554">
    <property type="entry name" value="MatE"/>
    <property type="match status" value="2"/>
</dbReference>
<dbReference type="Proteomes" id="UP000000739">
    <property type="component" value="Chromosome"/>
</dbReference>
<evidence type="ECO:0000256" key="6">
    <source>
        <dbReference type="ARBA" id="ARBA00022692"/>
    </source>
</evidence>
<feature type="transmembrane region" description="Helical" evidence="10">
    <location>
        <begin position="168"/>
        <end position="191"/>
    </location>
</feature>
<dbReference type="PIRSF" id="PIRSF006603">
    <property type="entry name" value="DinF"/>
    <property type="match status" value="1"/>
</dbReference>
<dbReference type="CDD" id="cd13143">
    <property type="entry name" value="MATE_MepA_like"/>
    <property type="match status" value="1"/>
</dbReference>
<feature type="transmembrane region" description="Helical" evidence="10">
    <location>
        <begin position="18"/>
        <end position="36"/>
    </location>
</feature>
<evidence type="ECO:0000256" key="5">
    <source>
        <dbReference type="ARBA" id="ARBA00022475"/>
    </source>
</evidence>
<comment type="similarity">
    <text evidence="2">Belongs to the multi antimicrobial extrusion (MATE) (TC 2.A.66.1) family. MepA subfamily.</text>
</comment>
<dbReference type="KEGG" id="dal:Dalk_2553"/>
<evidence type="ECO:0000256" key="1">
    <source>
        <dbReference type="ARBA" id="ARBA00004651"/>
    </source>
</evidence>
<dbReference type="InterPro" id="IPR051327">
    <property type="entry name" value="MATE_MepA_subfamily"/>
</dbReference>
<dbReference type="eggNOG" id="COG0534">
    <property type="taxonomic scope" value="Bacteria"/>
</dbReference>
<evidence type="ECO:0000313" key="12">
    <source>
        <dbReference type="Proteomes" id="UP000000739"/>
    </source>
</evidence>
<feature type="transmembrane region" description="Helical" evidence="10">
    <location>
        <begin position="420"/>
        <end position="442"/>
    </location>
</feature>
<feature type="transmembrane region" description="Helical" evidence="10">
    <location>
        <begin position="361"/>
        <end position="382"/>
    </location>
</feature>
<feature type="transmembrane region" description="Helical" evidence="10">
    <location>
        <begin position="56"/>
        <end position="81"/>
    </location>
</feature>
<reference evidence="11 12" key="1">
    <citation type="journal article" date="2012" name="Environ. Microbiol.">
        <title>The genome sequence of Desulfatibacillum alkenivorans AK-01: a blueprint for anaerobic alkane oxidation.</title>
        <authorList>
            <person name="Callaghan A.V."/>
            <person name="Morris B.E."/>
            <person name="Pereira I.A."/>
            <person name="McInerney M.J."/>
            <person name="Austin R.N."/>
            <person name="Groves J.T."/>
            <person name="Kukor J.J."/>
            <person name="Suflita J.M."/>
            <person name="Young L.Y."/>
            <person name="Zylstra G.J."/>
            <person name="Wawrik B."/>
        </authorList>
    </citation>
    <scope>NUCLEOTIDE SEQUENCE [LARGE SCALE GENOMIC DNA]</scope>
    <source>
        <strain evidence="11 12">AK-01</strain>
    </source>
</reference>
<feature type="transmembrane region" description="Helical" evidence="10">
    <location>
        <begin position="274"/>
        <end position="297"/>
    </location>
</feature>
<proteinExistence type="inferred from homology"/>
<keyword evidence="7 10" id="KW-1133">Transmembrane helix</keyword>
<feature type="transmembrane region" description="Helical" evidence="10">
    <location>
        <begin position="139"/>
        <end position="156"/>
    </location>
</feature>
<evidence type="ECO:0000256" key="9">
    <source>
        <dbReference type="ARBA" id="ARBA00023251"/>
    </source>
</evidence>
<evidence type="ECO:0000256" key="7">
    <source>
        <dbReference type="ARBA" id="ARBA00022989"/>
    </source>
</evidence>
<feature type="transmembrane region" description="Helical" evidence="10">
    <location>
        <begin position="102"/>
        <end position="127"/>
    </location>
</feature>
<feature type="transmembrane region" description="Helical" evidence="10">
    <location>
        <begin position="237"/>
        <end position="262"/>
    </location>
</feature>
<dbReference type="PANTHER" id="PTHR43823">
    <property type="entry name" value="SPORULATION PROTEIN YKVU"/>
    <property type="match status" value="1"/>
</dbReference>
<dbReference type="InterPro" id="IPR002528">
    <property type="entry name" value="MATE_fam"/>
</dbReference>
<keyword evidence="4" id="KW-0813">Transport</keyword>
<comment type="subcellular location">
    <subcellularLocation>
        <location evidence="1">Cell membrane</location>
        <topology evidence="1">Multi-pass membrane protein</topology>
    </subcellularLocation>
</comment>
<evidence type="ECO:0000313" key="11">
    <source>
        <dbReference type="EMBL" id="ACL04246.1"/>
    </source>
</evidence>
<dbReference type="EMBL" id="CP001322">
    <property type="protein sequence ID" value="ACL04246.1"/>
    <property type="molecule type" value="Genomic_DNA"/>
</dbReference>
<feature type="transmembrane region" description="Helical" evidence="10">
    <location>
        <begin position="197"/>
        <end position="217"/>
    </location>
</feature>
<organism evidence="11 12">
    <name type="scientific">Desulfatibacillum aliphaticivorans</name>
    <dbReference type="NCBI Taxonomy" id="218208"/>
    <lineage>
        <taxon>Bacteria</taxon>
        <taxon>Pseudomonadati</taxon>
        <taxon>Thermodesulfobacteriota</taxon>
        <taxon>Desulfobacteria</taxon>
        <taxon>Desulfobacterales</taxon>
        <taxon>Desulfatibacillaceae</taxon>
        <taxon>Desulfatibacillum</taxon>
    </lineage>
</organism>
<dbReference type="AlphaFoldDB" id="B8FFI6"/>
<sequence>MNVQTRGGMLAADSIGSLLMKLSLPAIISMFVQAMYNTVDTIFIGRWVGTLGIGAISLVLPIVFLIMAACQAIGVGGASIISRRMGAGDADGVGRTFGNMTLLALLLGVGVQLAGLFAITPLLRIFGASDTLLPLTWEYFRIIMLAGPLMTFAMTANNAVRAEGAAKMAMLTMMSGAVLNTILDPIFIYVLKMGIRGAAWATVASMFLSTVMLLLYFKSGRSEIPLGARYMRLKFFIIREIAAVGSSAFVRVGAASITVAILNHTLSYYEGDVGVATFGIIFRVLSFILMPVMGLSMGLQPVVGFNYGARSYSRVREAVKLGVMAATTVAASGFLVIFLFPEAIVSVFSKDPLLMEYASNAIRLSMLALPVVGCHVVGTAFFQAIGKAAPALMLTLCRQVLVVMPLILTIPRLCGAEYIWFAFPIADAVSFTLTTILVWRVLKKIPKIEASSSA</sequence>
<keyword evidence="6 10" id="KW-0812">Transmembrane</keyword>
<keyword evidence="8 10" id="KW-0472">Membrane</keyword>
<evidence type="ECO:0000256" key="2">
    <source>
        <dbReference type="ARBA" id="ARBA00008417"/>
    </source>
</evidence>
<dbReference type="GO" id="GO:0005886">
    <property type="term" value="C:plasma membrane"/>
    <property type="evidence" value="ECO:0007669"/>
    <property type="project" value="UniProtKB-SubCell"/>
</dbReference>
<feature type="transmembrane region" description="Helical" evidence="10">
    <location>
        <begin position="318"/>
        <end position="341"/>
    </location>
</feature>
<gene>
    <name evidence="11" type="ordered locus">Dalk_2553</name>
</gene>
<keyword evidence="9" id="KW-0046">Antibiotic resistance</keyword>
<evidence type="ECO:0000256" key="8">
    <source>
        <dbReference type="ARBA" id="ARBA00023136"/>
    </source>
</evidence>
<accession>B8FFI6</accession>
<dbReference type="GO" id="GO:0015297">
    <property type="term" value="F:antiporter activity"/>
    <property type="evidence" value="ECO:0007669"/>
    <property type="project" value="InterPro"/>
</dbReference>
<dbReference type="InterPro" id="IPR045070">
    <property type="entry name" value="MATE_MepA-like"/>
</dbReference>
<dbReference type="RefSeq" id="WP_015947319.1">
    <property type="nucleotide sequence ID" value="NC_011768.1"/>
</dbReference>
<protein>
    <recommendedName>
        <fullName evidence="3">Multidrug export protein MepA</fullName>
    </recommendedName>
</protein>
<evidence type="ECO:0000256" key="4">
    <source>
        <dbReference type="ARBA" id="ARBA00022448"/>
    </source>
</evidence>
<dbReference type="HOGENOM" id="CLU_012893_0_0_7"/>